<evidence type="ECO:0008006" key="3">
    <source>
        <dbReference type="Google" id="ProtNLM"/>
    </source>
</evidence>
<comment type="caution">
    <text evidence="1">The sequence shown here is derived from an EMBL/GenBank/DDBJ whole genome shotgun (WGS) entry which is preliminary data.</text>
</comment>
<organism evidence="1 2">
    <name type="scientific">Pseudopedobacter saltans</name>
    <dbReference type="NCBI Taxonomy" id="151895"/>
    <lineage>
        <taxon>Bacteria</taxon>
        <taxon>Pseudomonadati</taxon>
        <taxon>Bacteroidota</taxon>
        <taxon>Sphingobacteriia</taxon>
        <taxon>Sphingobacteriales</taxon>
        <taxon>Sphingobacteriaceae</taxon>
        <taxon>Pseudopedobacter</taxon>
    </lineage>
</organism>
<dbReference type="AlphaFoldDB" id="A0A2W5GC03"/>
<reference evidence="1 2" key="1">
    <citation type="submission" date="2017-11" db="EMBL/GenBank/DDBJ databases">
        <title>Infants hospitalized years apart are colonized by the same room-sourced microbial strains.</title>
        <authorList>
            <person name="Brooks B."/>
            <person name="Olm M.R."/>
            <person name="Firek B.A."/>
            <person name="Baker R."/>
            <person name="Thomas B.C."/>
            <person name="Morowitz M.J."/>
            <person name="Banfield J.F."/>
        </authorList>
    </citation>
    <scope>NUCLEOTIDE SEQUENCE [LARGE SCALE GENOMIC DNA]</scope>
    <source>
        <strain evidence="1">S2_009_000_R2_76</strain>
    </source>
</reference>
<accession>A0A2W5GC03</accession>
<sequence length="89" mass="10334">MGLDSYDIWMRVENTFKIRIPNEEARRILTVGDFHAVTWKYLQKSPTEKNRRTRPEMELIVNKVIADIGGLDIEEVTSEKKIADDLGID</sequence>
<evidence type="ECO:0000313" key="2">
    <source>
        <dbReference type="Proteomes" id="UP000249645"/>
    </source>
</evidence>
<dbReference type="InterPro" id="IPR036736">
    <property type="entry name" value="ACP-like_sf"/>
</dbReference>
<proteinExistence type="predicted"/>
<name>A0A2W5GC03_9SPHI</name>
<protein>
    <recommendedName>
        <fullName evidence="3">Carrier domain-containing protein</fullName>
    </recommendedName>
</protein>
<evidence type="ECO:0000313" key="1">
    <source>
        <dbReference type="EMBL" id="PZP43096.1"/>
    </source>
</evidence>
<gene>
    <name evidence="1" type="ORF">DI598_16145</name>
</gene>
<dbReference type="EMBL" id="QFOI01000391">
    <property type="protein sequence ID" value="PZP43096.1"/>
    <property type="molecule type" value="Genomic_DNA"/>
</dbReference>
<dbReference type="Gene3D" id="1.10.1200.10">
    <property type="entry name" value="ACP-like"/>
    <property type="match status" value="1"/>
</dbReference>
<dbReference type="Proteomes" id="UP000249645">
    <property type="component" value="Unassembled WGS sequence"/>
</dbReference>